<evidence type="ECO:0000256" key="8">
    <source>
        <dbReference type="ARBA" id="ARBA00022692"/>
    </source>
</evidence>
<evidence type="ECO:0000256" key="4">
    <source>
        <dbReference type="ARBA" id="ARBA00013170"/>
    </source>
</evidence>
<evidence type="ECO:0000313" key="19">
    <source>
        <dbReference type="EMBL" id="RTY39161.1"/>
    </source>
</evidence>
<dbReference type="OMA" id="WPGKWAV"/>
<sequence length="184" mass="21496">MQGHIFNLPNALSFLRILLIPWFLYYLHVGNTTVAVSLMLVAVLSDWFDGQAARWTNEVSEMGKILDPLADKLCLASVALYYLWVGELPLWFVLFAVVRDLVIFGGAAWVRHRHQMVTTSLWPGKWAVGFVSMLFITMVWPLPIFESWPFKELFLYLSTIMLFYSFVLYCIRFYRIHKGLEFRS</sequence>
<keyword evidence="8 16" id="KW-0812">Transmembrane</keyword>
<dbReference type="GO" id="GO:0008444">
    <property type="term" value="F:CDP-diacylglycerol-glycerol-3-phosphate 3-phosphatidyltransferase activity"/>
    <property type="evidence" value="ECO:0007669"/>
    <property type="project" value="UniProtKB-EC"/>
</dbReference>
<dbReference type="InterPro" id="IPR004570">
    <property type="entry name" value="Phosphatidylglycerol_P_synth"/>
</dbReference>
<evidence type="ECO:0000313" key="17">
    <source>
        <dbReference type="EMBL" id="KAA6233053.1"/>
    </source>
</evidence>
<organism evidence="19 20">
    <name type="scientific">Chlorobium phaeovibrioides</name>
    <dbReference type="NCBI Taxonomy" id="1094"/>
    <lineage>
        <taxon>Bacteria</taxon>
        <taxon>Pseudomonadati</taxon>
        <taxon>Chlorobiota</taxon>
        <taxon>Chlorobiia</taxon>
        <taxon>Chlorobiales</taxon>
        <taxon>Chlorobiaceae</taxon>
        <taxon>Chlorobium/Pelodictyon group</taxon>
        <taxon>Chlorobium</taxon>
    </lineage>
</organism>
<dbReference type="InterPro" id="IPR048254">
    <property type="entry name" value="CDP_ALCOHOL_P_TRANSF_CS"/>
</dbReference>
<comment type="similarity">
    <text evidence="3 15">Belongs to the CDP-alcohol phosphatidyltransferase class-I family.</text>
</comment>
<evidence type="ECO:0000313" key="21">
    <source>
        <dbReference type="Proteomes" id="UP000327458"/>
    </source>
</evidence>
<evidence type="ECO:0000256" key="10">
    <source>
        <dbReference type="ARBA" id="ARBA00023098"/>
    </source>
</evidence>
<dbReference type="EMBL" id="VMRG01000001">
    <property type="protein sequence ID" value="KAA6233053.1"/>
    <property type="molecule type" value="Genomic_DNA"/>
</dbReference>
<evidence type="ECO:0000256" key="14">
    <source>
        <dbReference type="ARBA" id="ARBA00048586"/>
    </source>
</evidence>
<keyword evidence="13" id="KW-1208">Phospholipid metabolism</keyword>
<evidence type="ECO:0000256" key="3">
    <source>
        <dbReference type="ARBA" id="ARBA00010441"/>
    </source>
</evidence>
<keyword evidence="7 15" id="KW-0808">Transferase</keyword>
<proteinExistence type="inferred from homology"/>
<keyword evidence="6" id="KW-0444">Lipid biosynthesis</keyword>
<keyword evidence="11 16" id="KW-0472">Membrane</keyword>
<evidence type="ECO:0000256" key="16">
    <source>
        <dbReference type="SAM" id="Phobius"/>
    </source>
</evidence>
<dbReference type="PANTHER" id="PTHR14269:SF62">
    <property type="entry name" value="CDP-DIACYLGLYCEROL--GLYCEROL-3-PHOSPHATE 3-PHOSPHATIDYLTRANSFERASE 1, CHLOROPLASTIC"/>
    <property type="match status" value="1"/>
</dbReference>
<dbReference type="EMBL" id="RXYK01000003">
    <property type="protein sequence ID" value="RTY39161.1"/>
    <property type="molecule type" value="Genomic_DNA"/>
</dbReference>
<dbReference type="PANTHER" id="PTHR14269">
    <property type="entry name" value="CDP-DIACYLGLYCEROL--GLYCEROL-3-PHOSPHATE 3-PHOSPHATIDYLTRANSFERASE-RELATED"/>
    <property type="match status" value="1"/>
</dbReference>
<dbReference type="PROSITE" id="PS00379">
    <property type="entry name" value="CDP_ALCOHOL_P_TRANSF"/>
    <property type="match status" value="1"/>
</dbReference>
<dbReference type="Proteomes" id="UP000279908">
    <property type="component" value="Unassembled WGS sequence"/>
</dbReference>
<dbReference type="PIRSF" id="PIRSF000847">
    <property type="entry name" value="Phos_ph_gly_syn"/>
    <property type="match status" value="1"/>
</dbReference>
<dbReference type="Pfam" id="PF01066">
    <property type="entry name" value="CDP-OH_P_transf"/>
    <property type="match status" value="1"/>
</dbReference>
<dbReference type="RefSeq" id="WP_011890664.1">
    <property type="nucleotide sequence ID" value="NZ_CP041698.1"/>
</dbReference>
<dbReference type="Proteomes" id="UP000489351">
    <property type="component" value="Unassembled WGS sequence"/>
</dbReference>
<evidence type="ECO:0000313" key="20">
    <source>
        <dbReference type="Proteomes" id="UP000279908"/>
    </source>
</evidence>
<accession>A0A3S0U228</accession>
<dbReference type="EMBL" id="WUBZ01000002">
    <property type="protein sequence ID" value="MWV53633.1"/>
    <property type="molecule type" value="Genomic_DNA"/>
</dbReference>
<keyword evidence="10" id="KW-0443">Lipid metabolism</keyword>
<feature type="transmembrane region" description="Helical" evidence="16">
    <location>
        <begin position="90"/>
        <end position="110"/>
    </location>
</feature>
<keyword evidence="22" id="KW-1185">Reference proteome</keyword>
<comment type="pathway">
    <text evidence="2">Phospholipid metabolism; phosphatidylglycerol biosynthesis; phosphatidylglycerol from CDP-diacylglycerol: step 1/2.</text>
</comment>
<evidence type="ECO:0000256" key="15">
    <source>
        <dbReference type="RuleBase" id="RU003750"/>
    </source>
</evidence>
<evidence type="ECO:0000256" key="5">
    <source>
        <dbReference type="ARBA" id="ARBA00014944"/>
    </source>
</evidence>
<evidence type="ECO:0000313" key="18">
    <source>
        <dbReference type="EMBL" id="MWV53633.1"/>
    </source>
</evidence>
<comment type="subcellular location">
    <subcellularLocation>
        <location evidence="1">Membrane</location>
        <topology evidence="1">Multi-pass membrane protein</topology>
    </subcellularLocation>
</comment>
<dbReference type="GO" id="GO:0016020">
    <property type="term" value="C:membrane"/>
    <property type="evidence" value="ECO:0007669"/>
    <property type="project" value="UniProtKB-SubCell"/>
</dbReference>
<evidence type="ECO:0000256" key="11">
    <source>
        <dbReference type="ARBA" id="ARBA00023136"/>
    </source>
</evidence>
<dbReference type="AlphaFoldDB" id="A0A3S0U228"/>
<dbReference type="Gene3D" id="1.20.120.1760">
    <property type="match status" value="1"/>
</dbReference>
<reference evidence="17 21" key="2">
    <citation type="submission" date="2019-07" db="EMBL/GenBank/DDBJ databases">
        <title>Draft genome Sequence of Chlorobium phaeovibrioides sp. strain PhvTcv-s14, from the Phylum Chlorobi.</title>
        <authorList>
            <person name="Babenko V."/>
            <person name="Boldyreva D."/>
            <person name="Kanygina A."/>
            <person name="Selezneva O."/>
            <person name="Akopiyan T."/>
            <person name="Lunina O."/>
        </authorList>
    </citation>
    <scope>NUCLEOTIDE SEQUENCE [LARGE SCALE GENOMIC DNA]</scope>
    <source>
        <strain evidence="17 21">GrTcv12</strain>
    </source>
</reference>
<reference evidence="18 22" key="3">
    <citation type="submission" date="2019-11" db="EMBL/GenBank/DDBJ databases">
        <title>Green- and brown-colored morphotypes of Chlorobia in the stratified aquatic ecosystems of Kandalaksha Gulf (White Sea): A model for study of the accessory genome evolution.</title>
        <authorList>
            <person name="Grouzdev D.S."/>
        </authorList>
    </citation>
    <scope>NUCLEOTIDE SEQUENCE [LARGE SCALE GENOMIC DNA]</scope>
    <source>
        <strain evidence="18 22">ZM</strain>
    </source>
</reference>
<dbReference type="EC" id="2.7.8.5" evidence="4"/>
<dbReference type="InterPro" id="IPR050324">
    <property type="entry name" value="CDP-alcohol_PTase-I"/>
</dbReference>
<dbReference type="InterPro" id="IPR043130">
    <property type="entry name" value="CDP-OH_PTrfase_TM_dom"/>
</dbReference>
<name>A0A3S0U228_CHLPH</name>
<protein>
    <recommendedName>
        <fullName evidence="5">CDP-diacylglycerol--glycerol-3-phosphate 3-phosphatidyltransferase</fullName>
        <ecNumber evidence="4">2.7.8.5</ecNumber>
    </recommendedName>
</protein>
<evidence type="ECO:0000313" key="22">
    <source>
        <dbReference type="Proteomes" id="UP000489351"/>
    </source>
</evidence>
<keyword evidence="12" id="KW-0594">Phospholipid biosynthesis</keyword>
<evidence type="ECO:0000256" key="2">
    <source>
        <dbReference type="ARBA" id="ARBA00005042"/>
    </source>
</evidence>
<reference evidence="19 20" key="1">
    <citation type="submission" date="2018-12" db="EMBL/GenBank/DDBJ databases">
        <authorList>
            <person name="Lunina O.N."/>
            <person name="Grouzdev D.S."/>
            <person name="Gorlenko V.M."/>
            <person name="Savvichev A.S."/>
        </authorList>
    </citation>
    <scope>NUCLEOTIDE SEQUENCE [LARGE SCALE GENOMIC DNA]</scope>
    <source>
        <strain evidence="19 20">BrKhr-17</strain>
    </source>
</reference>
<dbReference type="Proteomes" id="UP000327458">
    <property type="component" value="Unassembled WGS sequence"/>
</dbReference>
<comment type="catalytic activity">
    <reaction evidence="14">
        <text>a CDP-1,2-diacyl-sn-glycerol + sn-glycerol 3-phosphate = a 1,2-diacyl-sn-glycero-3-phospho-(1'-sn-glycero-3'-phosphate) + CMP + H(+)</text>
        <dbReference type="Rhea" id="RHEA:12593"/>
        <dbReference type="ChEBI" id="CHEBI:15378"/>
        <dbReference type="ChEBI" id="CHEBI:57597"/>
        <dbReference type="ChEBI" id="CHEBI:58332"/>
        <dbReference type="ChEBI" id="CHEBI:60110"/>
        <dbReference type="ChEBI" id="CHEBI:60377"/>
        <dbReference type="EC" id="2.7.8.5"/>
    </reaction>
</comment>
<evidence type="ECO:0000256" key="6">
    <source>
        <dbReference type="ARBA" id="ARBA00022516"/>
    </source>
</evidence>
<evidence type="ECO:0000256" key="1">
    <source>
        <dbReference type="ARBA" id="ARBA00004141"/>
    </source>
</evidence>
<feature type="transmembrane region" description="Helical" evidence="16">
    <location>
        <begin position="23"/>
        <end position="44"/>
    </location>
</feature>
<feature type="transmembrane region" description="Helical" evidence="16">
    <location>
        <begin position="154"/>
        <end position="174"/>
    </location>
</feature>
<feature type="transmembrane region" description="Helical" evidence="16">
    <location>
        <begin position="122"/>
        <end position="142"/>
    </location>
</feature>
<evidence type="ECO:0000256" key="13">
    <source>
        <dbReference type="ARBA" id="ARBA00023264"/>
    </source>
</evidence>
<dbReference type="GO" id="GO:0046474">
    <property type="term" value="P:glycerophospholipid biosynthetic process"/>
    <property type="evidence" value="ECO:0007669"/>
    <property type="project" value="TreeGrafter"/>
</dbReference>
<comment type="caution">
    <text evidence="19">The sequence shown here is derived from an EMBL/GenBank/DDBJ whole genome shotgun (WGS) entry which is preliminary data.</text>
</comment>
<evidence type="ECO:0000256" key="12">
    <source>
        <dbReference type="ARBA" id="ARBA00023209"/>
    </source>
</evidence>
<keyword evidence="9 16" id="KW-1133">Transmembrane helix</keyword>
<dbReference type="InterPro" id="IPR000462">
    <property type="entry name" value="CDP-OH_P_trans"/>
</dbReference>
<evidence type="ECO:0000256" key="9">
    <source>
        <dbReference type="ARBA" id="ARBA00022989"/>
    </source>
</evidence>
<evidence type="ECO:0000256" key="7">
    <source>
        <dbReference type="ARBA" id="ARBA00022679"/>
    </source>
</evidence>
<gene>
    <name evidence="19" type="ORF">EKD02_03450</name>
    <name evidence="17" type="ORF">FP507_08345</name>
    <name evidence="18" type="ORF">GJ685_00965</name>
</gene>